<evidence type="ECO:0000313" key="1">
    <source>
        <dbReference type="EMBL" id="QHT10029.1"/>
    </source>
</evidence>
<organism evidence="1">
    <name type="scientific">viral metagenome</name>
    <dbReference type="NCBI Taxonomy" id="1070528"/>
    <lineage>
        <taxon>unclassified sequences</taxon>
        <taxon>metagenomes</taxon>
        <taxon>organismal metagenomes</taxon>
    </lineage>
</organism>
<proteinExistence type="predicted"/>
<sequence length="1236" mass="135507">MSGFSIQIDSIYRNVSEYPNSTDFVVYNSTYGSTNLQYYMENRIYYQYRWYGNNRLWFPGYPYVQLQFQGTISGNTLTVTNILTTEYNGKTTGNLYIGLVLTNVLLSVTTPITIAAGTTIIAFGTGTGGRGTYTVSITQTVASTVMTSEYNSAYQPNNAILSTCSNIISTTIFQLPANYAARDVNFFDGLLFAVPQTYTPYSTLTGIFGEVGESSLLPVYGIVGVKVESQNVGFPDTLNQYNTLVYIDPPPFGGEQATAYATFGSAPTPTGWDLLSITMTNYGSGYIPSFPPYIFIQTSVYQGTSTISAYDPVFNIITLESSLSTNLLTTGRLPFAIFNPSNLLENNLNVLGTNLYLNIYSQNYTAQAYLRNGMCTNFWIQNVTEGWTQKILDFVDENFRFVELTYPMITTDSIFTALFIGTIEGTILTVVSTLSGTVSVGQLISSIGTLSFIYDTVILEQISASVFVISTPLTVSTPTVFITKTIVQSSQASSSYVYDMNDLIQVRETSVNSTIFQSQGTSASRAIYEYKFSQHHEYSYAVGDIVYAIPTTTTTFSTSLLQGYTYASYLVTEVAFSSIPAYQDMLDITSMKLLNPGSSYANHAECFLIPSTTTTFASSYNTIRILKTAYAVELDFTNPSSVIAASMIQSQNSTHQNPDILSYIVYAPKHYTFPIPESTTSSTSFQASFTLNNQFNTVQGSISNTTLNVTSITPPSVGNLAIGQYIYGSTVQENTVITGFLSGTGGIGTYRVNNSQTVSPSTLSIYKGTSGSNMLMTANNSSPTATELLAGDNIPTYASVISTSTGINTYNVYFPETFLTILDTTLFTVSLPLFSGPQLISVTGYIEGDIFNVTAVNPPPATPVAVGRIVTGNGITYNTKITQILTGVGGIGTYRISEPQYIDSQTMYISTFVKTFYGTIPYSSTPGVVAGSILSLPSPVSGLAANQFLTSPLLNLQSKLVTSLNPLKWKITQYLDTETVTPYTLNNGATSPYLSRIFDVPTFYVSFRFLSFIENFLFYDLYNLDYGFQNIFNFITNDEVVGNVVSSIYDTSPPYIILPDTYIELIPVKQRRIGLDMPLIADKQPACYTINLVSLSIPNQPIVGFSTLPSFFPYILVEMQNTSGLSNSIQPITSNNPHTNTTTFVCLIGNPLNQEISNFLVVYAFQSVTMKFLPGDHIRVRIALPNGDTMLYVYDEENVIFSKNPQLADLAFLSNFYTTFPANNITLNLSFSRSQS</sequence>
<dbReference type="EMBL" id="MN739518">
    <property type="protein sequence ID" value="QHT10029.1"/>
    <property type="molecule type" value="Genomic_DNA"/>
</dbReference>
<name>A0A6C0D2A7_9ZZZZ</name>
<reference evidence="1" key="1">
    <citation type="journal article" date="2020" name="Nature">
        <title>Giant virus diversity and host interactions through global metagenomics.</title>
        <authorList>
            <person name="Schulz F."/>
            <person name="Roux S."/>
            <person name="Paez-Espino D."/>
            <person name="Jungbluth S."/>
            <person name="Walsh D.A."/>
            <person name="Denef V.J."/>
            <person name="McMahon K.D."/>
            <person name="Konstantinidis K.T."/>
            <person name="Eloe-Fadrosh E.A."/>
            <person name="Kyrpides N.C."/>
            <person name="Woyke T."/>
        </authorList>
    </citation>
    <scope>NUCLEOTIDE SEQUENCE</scope>
    <source>
        <strain evidence="1">GVMAG-M-3300023174-104</strain>
    </source>
</reference>
<accession>A0A6C0D2A7</accession>
<protein>
    <submittedName>
        <fullName evidence="1">Uncharacterized protein</fullName>
    </submittedName>
</protein>
<dbReference type="AlphaFoldDB" id="A0A6C0D2A7"/>